<keyword evidence="2" id="KW-1185">Reference proteome</keyword>
<accession>A0A328TI62</accession>
<proteinExistence type="predicted"/>
<sequence length="37" mass="4008">MLDFLAACVAHAAVEQLATVVAWGDNILTEKPDHDIE</sequence>
<dbReference type="Proteomes" id="UP000244334">
    <property type="component" value="Unassembled WGS sequence"/>
</dbReference>
<dbReference type="AlphaFoldDB" id="A0A328TI62"/>
<protein>
    <submittedName>
        <fullName evidence="1">Uncharacterized protein</fullName>
    </submittedName>
</protein>
<name>A0A328TI62_9GAMM</name>
<reference evidence="1" key="1">
    <citation type="submission" date="2018-04" db="EMBL/GenBank/DDBJ databases">
        <title>Genomes of the Obligate Erwinia dacicola and Facultative Enterobacter sp. OLF Endosymbionts of the Olive Fruit fly, Bactrocera oleae.</title>
        <authorList>
            <person name="Estes A.M."/>
            <person name="Hearn D.J."/>
            <person name="Agarwal S."/>
            <person name="Pierson E.A."/>
            <person name="Dunning-Hotopp J.C."/>
        </authorList>
    </citation>
    <scope>NUCLEOTIDE SEQUENCE [LARGE SCALE GENOMIC DNA]</scope>
    <source>
        <strain evidence="1">Oroville</strain>
    </source>
</reference>
<evidence type="ECO:0000313" key="1">
    <source>
        <dbReference type="EMBL" id="RAP70148.1"/>
    </source>
</evidence>
<evidence type="ECO:0000313" key="2">
    <source>
        <dbReference type="Proteomes" id="UP000244334"/>
    </source>
</evidence>
<gene>
    <name evidence="1" type="ORF">ACZ87_03049</name>
</gene>
<comment type="caution">
    <text evidence="1">The sequence shown here is derived from an EMBL/GenBank/DDBJ whole genome shotgun (WGS) entry which is preliminary data.</text>
</comment>
<organism evidence="1 2">
    <name type="scientific">Candidatus Erwinia dacicola</name>
    <dbReference type="NCBI Taxonomy" id="252393"/>
    <lineage>
        <taxon>Bacteria</taxon>
        <taxon>Pseudomonadati</taxon>
        <taxon>Pseudomonadota</taxon>
        <taxon>Gammaproteobacteria</taxon>
        <taxon>Enterobacterales</taxon>
        <taxon>Erwiniaceae</taxon>
        <taxon>Erwinia</taxon>
    </lineage>
</organism>
<dbReference type="EMBL" id="LJAM02000445">
    <property type="protein sequence ID" value="RAP70148.1"/>
    <property type="molecule type" value="Genomic_DNA"/>
</dbReference>